<dbReference type="GO" id="GO:0003700">
    <property type="term" value="F:DNA-binding transcription factor activity"/>
    <property type="evidence" value="ECO:0007669"/>
    <property type="project" value="TreeGrafter"/>
</dbReference>
<dbReference type="CDD" id="cd00090">
    <property type="entry name" value="HTH_ARSR"/>
    <property type="match status" value="1"/>
</dbReference>
<dbReference type="InterPro" id="IPR011991">
    <property type="entry name" value="ArsR-like_HTH"/>
</dbReference>
<keyword evidence="3" id="KW-0804">Transcription</keyword>
<proteinExistence type="predicted"/>
<protein>
    <recommendedName>
        <fullName evidence="5">Glycerol operon regulatory protein</fullName>
    </recommendedName>
</protein>
<evidence type="ECO:0000256" key="3">
    <source>
        <dbReference type="ARBA" id="ARBA00023163"/>
    </source>
</evidence>
<dbReference type="GO" id="GO:0003677">
    <property type="term" value="F:DNA binding"/>
    <property type="evidence" value="ECO:0007669"/>
    <property type="project" value="UniProtKB-KW"/>
</dbReference>
<reference evidence="9 10" key="1">
    <citation type="journal article" date="2010" name="Stand. Genomic Sci.">
        <title>Complete genome sequence of Thermaerobacter marianensis type strain (7p75a).</title>
        <authorList>
            <person name="Han C."/>
            <person name="Gu W."/>
            <person name="Zhang X."/>
            <person name="Lapidus A."/>
            <person name="Nolan M."/>
            <person name="Copeland A."/>
            <person name="Lucas S."/>
            <person name="Del Rio T.G."/>
            <person name="Tice H."/>
            <person name="Cheng J.F."/>
            <person name="Tapia R."/>
            <person name="Goodwin L."/>
            <person name="Pitluck S."/>
            <person name="Pagani I."/>
            <person name="Ivanova N."/>
            <person name="Mavromatis K."/>
            <person name="Mikhailova N."/>
            <person name="Pati A."/>
            <person name="Chen A."/>
            <person name="Palaniappan K."/>
            <person name="Land M."/>
            <person name="Hauser L."/>
            <person name="Chang Y.J."/>
            <person name="Jeffries C.D."/>
            <person name="Schneider S."/>
            <person name="Rohde M."/>
            <person name="Goker M."/>
            <person name="Pukall R."/>
            <person name="Woyke T."/>
            <person name="Bristow J."/>
            <person name="Eisen J.A."/>
            <person name="Markowitz V."/>
            <person name="Hugenholtz P."/>
            <person name="Kyrpides N.C."/>
            <person name="Klenk H.P."/>
            <person name="Detter J.C."/>
        </authorList>
    </citation>
    <scope>NUCLEOTIDE SEQUENCE [LARGE SCALE GENOMIC DNA]</scope>
    <source>
        <strain evidence="10">ATCC 700841 / DSM 12885 / JCM 10246 / 7p75a</strain>
    </source>
</reference>
<dbReference type="Gene3D" id="3.30.450.40">
    <property type="match status" value="1"/>
</dbReference>
<dbReference type="SMART" id="SM00346">
    <property type="entry name" value="HTH_ICLR"/>
    <property type="match status" value="1"/>
</dbReference>
<comment type="function">
    <text evidence="4">May be an activator protein for the gylABX operon.</text>
</comment>
<dbReference type="EMBL" id="CP002344">
    <property type="protein sequence ID" value="ADU51575.1"/>
    <property type="molecule type" value="Genomic_DNA"/>
</dbReference>
<dbReference type="InterPro" id="IPR029016">
    <property type="entry name" value="GAF-like_dom_sf"/>
</dbReference>
<dbReference type="GO" id="GO:0045892">
    <property type="term" value="P:negative regulation of DNA-templated transcription"/>
    <property type="evidence" value="ECO:0007669"/>
    <property type="project" value="TreeGrafter"/>
</dbReference>
<evidence type="ECO:0000259" key="8">
    <source>
        <dbReference type="PROSITE" id="PS51078"/>
    </source>
</evidence>
<dbReference type="eggNOG" id="COG1414">
    <property type="taxonomic scope" value="Bacteria"/>
</dbReference>
<feature type="compositionally biased region" description="Pro residues" evidence="6">
    <location>
        <begin position="269"/>
        <end position="278"/>
    </location>
</feature>
<evidence type="ECO:0000313" key="10">
    <source>
        <dbReference type="Proteomes" id="UP000008915"/>
    </source>
</evidence>
<dbReference type="Gene3D" id="1.10.10.10">
    <property type="entry name" value="Winged helix-like DNA-binding domain superfamily/Winged helix DNA-binding domain"/>
    <property type="match status" value="1"/>
</dbReference>
<dbReference type="PROSITE" id="PS51077">
    <property type="entry name" value="HTH_ICLR"/>
    <property type="match status" value="1"/>
</dbReference>
<evidence type="ECO:0000256" key="4">
    <source>
        <dbReference type="ARBA" id="ARBA00058938"/>
    </source>
</evidence>
<evidence type="ECO:0000313" key="9">
    <source>
        <dbReference type="EMBL" id="ADU51575.1"/>
    </source>
</evidence>
<dbReference type="InterPro" id="IPR036390">
    <property type="entry name" value="WH_DNA-bd_sf"/>
</dbReference>
<dbReference type="PANTHER" id="PTHR30136">
    <property type="entry name" value="HELIX-TURN-HELIX TRANSCRIPTIONAL REGULATOR, ICLR FAMILY"/>
    <property type="match status" value="1"/>
</dbReference>
<evidence type="ECO:0000259" key="7">
    <source>
        <dbReference type="PROSITE" id="PS51077"/>
    </source>
</evidence>
<dbReference type="InterPro" id="IPR050707">
    <property type="entry name" value="HTH_MetabolicPath_Reg"/>
</dbReference>
<feature type="domain" description="HTH iclR-type" evidence="7">
    <location>
        <begin position="19"/>
        <end position="81"/>
    </location>
</feature>
<keyword evidence="10" id="KW-1185">Reference proteome</keyword>
<evidence type="ECO:0000256" key="1">
    <source>
        <dbReference type="ARBA" id="ARBA00023015"/>
    </source>
</evidence>
<dbReference type="SUPFAM" id="SSF55781">
    <property type="entry name" value="GAF domain-like"/>
    <property type="match status" value="1"/>
</dbReference>
<gene>
    <name evidence="9" type="ordered locus">Tmar_1462</name>
</gene>
<dbReference type="SUPFAM" id="SSF46785">
    <property type="entry name" value="Winged helix' DNA-binding domain"/>
    <property type="match status" value="1"/>
</dbReference>
<evidence type="ECO:0000256" key="5">
    <source>
        <dbReference type="ARBA" id="ARBA00070406"/>
    </source>
</evidence>
<dbReference type="InterPro" id="IPR014757">
    <property type="entry name" value="Tscrpt_reg_IclR_C"/>
</dbReference>
<sequence length="290" mass="31165">MVAAAGPGGEVRVAPRATVQSLGRALRLLQHFSASTPEWSVGELAAATGLPKGTVSKILATFQEHGYLLQDPVTRRYRLGPAFLVAGRIAESGLDIARLALPLLQRVTAASGETSVLMLRAGWRSVCAAKVDSPHPVRMAAEVGRFASLHSGASNKPILAYLPEEDIDAYLRSPYFVRRGPRTITDRQHLLANLAEIRRRGYAESDSEVEVDIQAFGAAVFDALGYVTGAISIVGPRQRLAQRPVDEMVSAVQAAARELSQLLGWRGPWPAPWPPTPPGRQIQAASARTP</sequence>
<dbReference type="FunFam" id="1.10.10.10:FF:000056">
    <property type="entry name" value="IclR family transcriptional regulator"/>
    <property type="match status" value="1"/>
</dbReference>
<reference evidence="10" key="2">
    <citation type="journal article" date="2010" name="Stand. Genomic Sci.">
        <title>Complete genome sequence of Thermaerobacter marianensis type strain (7p75aT).</title>
        <authorList>
            <person name="Han C."/>
            <person name="Gu W."/>
            <person name="Zhang X."/>
            <person name="Lapidus A."/>
            <person name="Nolan M."/>
            <person name="Copeland A."/>
            <person name="Lucas S."/>
            <person name="Glavina Del Rio T."/>
            <person name="Tice H."/>
            <person name="Cheng J."/>
            <person name="Tapia R."/>
            <person name="Goodwin L."/>
            <person name="Pitluck S."/>
            <person name="Pagani I."/>
            <person name="Ivanova N."/>
            <person name="Mavromatis K."/>
            <person name="Mikhailova N."/>
            <person name="Pati A."/>
            <person name="Chen A."/>
            <person name="Palaniappan K."/>
            <person name="Land M."/>
            <person name="Hauser L."/>
            <person name="Chang Y."/>
            <person name="Jeffries C."/>
            <person name="Schneider S."/>
            <person name="Rohde M."/>
            <person name="Goker M."/>
            <person name="Pukall R."/>
            <person name="Woyke T."/>
            <person name="Bristow J."/>
            <person name="Eisen J."/>
            <person name="Markowitz V."/>
            <person name="Hugenholtz P."/>
            <person name="Kyrpides N."/>
            <person name="Klenk H."/>
            <person name="Detter J."/>
        </authorList>
    </citation>
    <scope>NUCLEOTIDE SEQUENCE [LARGE SCALE GENOMIC DNA]</scope>
    <source>
        <strain evidence="10">ATCC 700841 / DSM 12885 / JCM 10246 / 7p75a</strain>
    </source>
</reference>
<organism evidence="9 10">
    <name type="scientific">Thermaerobacter marianensis (strain ATCC 700841 / DSM 12885 / JCM 10246 / 7p75a)</name>
    <dbReference type="NCBI Taxonomy" id="644966"/>
    <lineage>
        <taxon>Bacteria</taxon>
        <taxon>Bacillati</taxon>
        <taxon>Bacillota</taxon>
        <taxon>Clostridia</taxon>
        <taxon>Eubacteriales</taxon>
        <taxon>Clostridiales Family XVII. Incertae Sedis</taxon>
        <taxon>Thermaerobacter</taxon>
    </lineage>
</organism>
<dbReference type="AlphaFoldDB" id="E6SGC3"/>
<dbReference type="Pfam" id="PF01614">
    <property type="entry name" value="IclR_C"/>
    <property type="match status" value="1"/>
</dbReference>
<accession>E6SGC3</accession>
<keyword evidence="2" id="KW-0238">DNA-binding</keyword>
<dbReference type="Pfam" id="PF09339">
    <property type="entry name" value="HTH_IclR"/>
    <property type="match status" value="1"/>
</dbReference>
<keyword evidence="1" id="KW-0805">Transcription regulation</keyword>
<dbReference type="KEGG" id="tmr:Tmar_1462"/>
<dbReference type="PROSITE" id="PS51078">
    <property type="entry name" value="ICLR_ED"/>
    <property type="match status" value="1"/>
</dbReference>
<dbReference type="Proteomes" id="UP000008915">
    <property type="component" value="Chromosome"/>
</dbReference>
<feature type="domain" description="IclR-ED" evidence="8">
    <location>
        <begin position="82"/>
        <end position="265"/>
    </location>
</feature>
<feature type="region of interest" description="Disordered" evidence="6">
    <location>
        <begin position="268"/>
        <end position="290"/>
    </location>
</feature>
<evidence type="ECO:0000256" key="6">
    <source>
        <dbReference type="SAM" id="MobiDB-lite"/>
    </source>
</evidence>
<dbReference type="InterPro" id="IPR036388">
    <property type="entry name" value="WH-like_DNA-bd_sf"/>
</dbReference>
<dbReference type="HOGENOM" id="CLU_062618_7_1_9"/>
<evidence type="ECO:0000256" key="2">
    <source>
        <dbReference type="ARBA" id="ARBA00023125"/>
    </source>
</evidence>
<dbReference type="PANTHER" id="PTHR30136:SF24">
    <property type="entry name" value="HTH-TYPE TRANSCRIPTIONAL REPRESSOR ALLR"/>
    <property type="match status" value="1"/>
</dbReference>
<dbReference type="InterPro" id="IPR005471">
    <property type="entry name" value="Tscrpt_reg_IclR_N"/>
</dbReference>
<name>E6SGC3_THEM7</name>
<dbReference type="STRING" id="644966.Tmar_1462"/>